<dbReference type="PANTHER" id="PTHR35532">
    <property type="entry name" value="SIMILAR TO POLYHYDROXYALKANOATE DEPOLYMERASE"/>
    <property type="match status" value="1"/>
</dbReference>
<evidence type="ECO:0000259" key="2">
    <source>
        <dbReference type="Pfam" id="PF06452"/>
    </source>
</evidence>
<accession>A0ABR2WAK8</accession>
<sequence length="391" mass="45380">MTVFGGYFTIIFGIMGLLTNAQHTGSNHHSGNIHQKHCSVTEVKHYPAPKAFRAPVIDGRLTDDVWDNAAYTSDFGNIQGPHGPTPPISLLTRTKVTWDDRFVYIGAMLFDPYIAANTTRLDSNSKDFVDNTFEMYLDVDRTNHNYKRIQVNPLGVYRAVEFNKPPADGGTEKIWDLGSDFKIRTYASHEVHVVHSIDEIYYGQPNLNSYWSVEMAIPIHRLRNIVKRGPGEEDGYSNFNFMRSGWPPKSVEGGEEESRRRRRRAHIPAHLQRYHYTWSPQYSNDIQNPEWWGTVYFSNQTKDACFQPDVSYNTRFVLMQIYRAQKAYHQQTGRFTADIYALNTDNPMWNTCTPSPKIQLTNHTHGFQATIRMGELYGHIREDRYLWFSRY</sequence>
<dbReference type="SUPFAM" id="SSF49344">
    <property type="entry name" value="CBD9-like"/>
    <property type="match status" value="1"/>
</dbReference>
<comment type="caution">
    <text evidence="3">The sequence shown here is derived from an EMBL/GenBank/DDBJ whole genome shotgun (WGS) entry which is preliminary data.</text>
</comment>
<dbReference type="PANTHER" id="PTHR35532:SF5">
    <property type="entry name" value="CARBOHYDRATE-BINDING DOMAIN-CONTAINING PROTEIN"/>
    <property type="match status" value="1"/>
</dbReference>
<evidence type="ECO:0000256" key="1">
    <source>
        <dbReference type="SAM" id="SignalP"/>
    </source>
</evidence>
<proteinExistence type="predicted"/>
<name>A0ABR2WAK8_9FUNG</name>
<dbReference type="Proteomes" id="UP001479436">
    <property type="component" value="Unassembled WGS sequence"/>
</dbReference>
<dbReference type="EMBL" id="JASJQH010006892">
    <property type="protein sequence ID" value="KAK9728705.1"/>
    <property type="molecule type" value="Genomic_DNA"/>
</dbReference>
<evidence type="ECO:0000313" key="4">
    <source>
        <dbReference type="Proteomes" id="UP001479436"/>
    </source>
</evidence>
<feature type="chain" id="PRO_5045438585" description="Carbohydrate-binding domain-containing protein" evidence="1">
    <location>
        <begin position="22"/>
        <end position="391"/>
    </location>
</feature>
<protein>
    <recommendedName>
        <fullName evidence="2">Carbohydrate-binding domain-containing protein</fullName>
    </recommendedName>
</protein>
<dbReference type="Pfam" id="PF06452">
    <property type="entry name" value="CBM9_1"/>
    <property type="match status" value="1"/>
</dbReference>
<gene>
    <name evidence="3" type="ORF">K7432_000851</name>
</gene>
<dbReference type="Gene3D" id="2.60.40.1190">
    <property type="match status" value="1"/>
</dbReference>
<organism evidence="3 4">
    <name type="scientific">Basidiobolus ranarum</name>
    <dbReference type="NCBI Taxonomy" id="34480"/>
    <lineage>
        <taxon>Eukaryota</taxon>
        <taxon>Fungi</taxon>
        <taxon>Fungi incertae sedis</taxon>
        <taxon>Zoopagomycota</taxon>
        <taxon>Entomophthoromycotina</taxon>
        <taxon>Basidiobolomycetes</taxon>
        <taxon>Basidiobolales</taxon>
        <taxon>Basidiobolaceae</taxon>
        <taxon>Basidiobolus</taxon>
    </lineage>
</organism>
<feature type="domain" description="Carbohydrate-binding" evidence="2">
    <location>
        <begin position="57"/>
        <end position="146"/>
    </location>
</feature>
<keyword evidence="4" id="KW-1185">Reference proteome</keyword>
<dbReference type="CDD" id="cd09620">
    <property type="entry name" value="CBM9_like_3"/>
    <property type="match status" value="1"/>
</dbReference>
<keyword evidence="1" id="KW-0732">Signal</keyword>
<feature type="signal peptide" evidence="1">
    <location>
        <begin position="1"/>
        <end position="21"/>
    </location>
</feature>
<dbReference type="InterPro" id="IPR010502">
    <property type="entry name" value="Carb-bd_dom_fam9"/>
</dbReference>
<reference evidence="3 4" key="1">
    <citation type="submission" date="2023-04" db="EMBL/GenBank/DDBJ databases">
        <title>Genome of Basidiobolus ranarum AG-B5.</title>
        <authorList>
            <person name="Stajich J.E."/>
            <person name="Carter-House D."/>
            <person name="Gryganskyi A."/>
        </authorList>
    </citation>
    <scope>NUCLEOTIDE SEQUENCE [LARGE SCALE GENOMIC DNA]</scope>
    <source>
        <strain evidence="3 4">AG-B5</strain>
    </source>
</reference>
<evidence type="ECO:0000313" key="3">
    <source>
        <dbReference type="EMBL" id="KAK9728705.1"/>
    </source>
</evidence>